<name>A0A0F8X3H7_9ZZZZ</name>
<proteinExistence type="predicted"/>
<dbReference type="AlphaFoldDB" id="A0A0F8X3H7"/>
<comment type="caution">
    <text evidence="1">The sequence shown here is derived from an EMBL/GenBank/DDBJ whole genome shotgun (WGS) entry which is preliminary data.</text>
</comment>
<protein>
    <submittedName>
        <fullName evidence="1">Uncharacterized protein</fullName>
    </submittedName>
</protein>
<sequence length="34" mass="3693">MSKKRNRTSQCQFQLGDIVAIVSGGPPMSVTEVQ</sequence>
<accession>A0A0F8X3H7</accession>
<dbReference type="EMBL" id="LAZR01065505">
    <property type="protein sequence ID" value="KKK55410.1"/>
    <property type="molecule type" value="Genomic_DNA"/>
</dbReference>
<organism evidence="1">
    <name type="scientific">marine sediment metagenome</name>
    <dbReference type="NCBI Taxonomy" id="412755"/>
    <lineage>
        <taxon>unclassified sequences</taxon>
        <taxon>metagenomes</taxon>
        <taxon>ecological metagenomes</taxon>
    </lineage>
</organism>
<reference evidence="1" key="1">
    <citation type="journal article" date="2015" name="Nature">
        <title>Complex archaea that bridge the gap between prokaryotes and eukaryotes.</title>
        <authorList>
            <person name="Spang A."/>
            <person name="Saw J.H."/>
            <person name="Jorgensen S.L."/>
            <person name="Zaremba-Niedzwiedzka K."/>
            <person name="Martijn J."/>
            <person name="Lind A.E."/>
            <person name="van Eijk R."/>
            <person name="Schleper C."/>
            <person name="Guy L."/>
            <person name="Ettema T.J."/>
        </authorList>
    </citation>
    <scope>NUCLEOTIDE SEQUENCE</scope>
</reference>
<feature type="non-terminal residue" evidence="1">
    <location>
        <position position="34"/>
    </location>
</feature>
<evidence type="ECO:0000313" key="1">
    <source>
        <dbReference type="EMBL" id="KKK55410.1"/>
    </source>
</evidence>
<gene>
    <name evidence="1" type="ORF">LCGC14_3074840</name>
</gene>